<dbReference type="PANTHER" id="PTHR10151">
    <property type="entry name" value="ECTONUCLEOTIDE PYROPHOSPHATASE/PHOSPHODIESTERASE"/>
    <property type="match status" value="1"/>
</dbReference>
<organism evidence="1 2">
    <name type="scientific">Rugosimonospora acidiphila</name>
    <dbReference type="NCBI Taxonomy" id="556531"/>
    <lineage>
        <taxon>Bacteria</taxon>
        <taxon>Bacillati</taxon>
        <taxon>Actinomycetota</taxon>
        <taxon>Actinomycetes</taxon>
        <taxon>Micromonosporales</taxon>
        <taxon>Micromonosporaceae</taxon>
        <taxon>Rugosimonospora</taxon>
    </lineage>
</organism>
<dbReference type="InterPro" id="IPR002591">
    <property type="entry name" value="Phosphodiest/P_Trfase"/>
</dbReference>
<reference evidence="2" key="1">
    <citation type="journal article" date="2019" name="Int. J. Syst. Evol. Microbiol.">
        <title>The Global Catalogue of Microorganisms (GCM) 10K type strain sequencing project: providing services to taxonomists for standard genome sequencing and annotation.</title>
        <authorList>
            <consortium name="The Broad Institute Genomics Platform"/>
            <consortium name="The Broad Institute Genome Sequencing Center for Infectious Disease"/>
            <person name="Wu L."/>
            <person name="Ma J."/>
        </authorList>
    </citation>
    <scope>NUCLEOTIDE SEQUENCE [LARGE SCALE GENOMIC DNA]</scope>
    <source>
        <strain evidence="2">JCM 18304</strain>
    </source>
</reference>
<keyword evidence="2" id="KW-1185">Reference proteome</keyword>
<dbReference type="InterPro" id="IPR017850">
    <property type="entry name" value="Alkaline_phosphatase_core_sf"/>
</dbReference>
<sequence length="378" mass="39845">MSGPGPAAGLADVLPSALAVLGVPGSPDRLGLRERLDGVRRVVVLLVDGLGYHLLPMAARTSPVLAEVLAGRLGTLAELTAPFPSTTPVSLATLSTGTGPGAHGILGFTVNVPGSRRVLNHVTWGDDPDPERWQPVPTQFALAARSGMPACVVARPEYEGSGLSAAVYRGARYLPATDEELTDRILAALADHRLVYGYHSALDTTAHVCGLSSRQWSAAASDVDRLLTRLIDGLPADAALLVTADHGMLDVPADHRYDLVDHSRLRDGVTVLAGEPRVRYVHTRPGAESDVLAAWRGVLGPAARVLARDEAVTGGWFGPVSEAHLARIGDVVVICQDRYAVLDGRRDRKSVGRLVAYHGSDSDVERAVPLIVAVGRSA</sequence>
<dbReference type="SUPFAM" id="SSF53649">
    <property type="entry name" value="Alkaline phosphatase-like"/>
    <property type="match status" value="1"/>
</dbReference>
<dbReference type="Gene3D" id="3.40.720.10">
    <property type="entry name" value="Alkaline Phosphatase, subunit A"/>
    <property type="match status" value="1"/>
</dbReference>
<evidence type="ECO:0000313" key="2">
    <source>
        <dbReference type="Proteomes" id="UP001501570"/>
    </source>
</evidence>
<protein>
    <submittedName>
        <fullName evidence="1">Alkaline phosphatase family protein</fullName>
    </submittedName>
</protein>
<comment type="caution">
    <text evidence="1">The sequence shown here is derived from an EMBL/GenBank/DDBJ whole genome shotgun (WGS) entry which is preliminary data.</text>
</comment>
<dbReference type="PANTHER" id="PTHR10151:SF120">
    <property type="entry name" value="BIS(5'-ADENOSYL)-TRIPHOSPHATASE"/>
    <property type="match status" value="1"/>
</dbReference>
<accession>A0ABP9SID2</accession>
<dbReference type="EMBL" id="BAABJQ010000027">
    <property type="protein sequence ID" value="GAA5196864.1"/>
    <property type="molecule type" value="Genomic_DNA"/>
</dbReference>
<gene>
    <name evidence="1" type="ORF">GCM10023322_66810</name>
</gene>
<dbReference type="Proteomes" id="UP001501570">
    <property type="component" value="Unassembled WGS sequence"/>
</dbReference>
<dbReference type="RefSeq" id="WP_345636432.1">
    <property type="nucleotide sequence ID" value="NZ_BAABJQ010000027.1"/>
</dbReference>
<evidence type="ECO:0000313" key="1">
    <source>
        <dbReference type="EMBL" id="GAA5196864.1"/>
    </source>
</evidence>
<name>A0ABP9SID2_9ACTN</name>
<proteinExistence type="predicted"/>
<dbReference type="Pfam" id="PF01663">
    <property type="entry name" value="Phosphodiest"/>
    <property type="match status" value="1"/>
</dbReference>